<dbReference type="OrthoDB" id="10333463at2759"/>
<proteinExistence type="predicted"/>
<reference evidence="2" key="1">
    <citation type="submission" date="2021-07" db="EMBL/GenBank/DDBJ databases">
        <authorList>
            <person name="Durling M."/>
        </authorList>
    </citation>
    <scope>NUCLEOTIDE SEQUENCE</scope>
</reference>
<dbReference type="Proteomes" id="UP000701801">
    <property type="component" value="Unassembled WGS sequence"/>
</dbReference>
<protein>
    <submittedName>
        <fullName evidence="2">Uncharacterized protein</fullName>
    </submittedName>
</protein>
<sequence length="241" mass="27093">MDAHCNQQQNLTFLSKKLKMLQSDKYNHIYKETGNRFAGLGEEAGNPKAGKAYSKEMPNIPFFWHKNPSPAKSPARGSSSDSTFADFASKFTLSQKSSDSKSCSTINVSSLAMLPSWDLYYLGADVEERKYFRIEDFMNERIIAAKTTGQTPHTKKRAIKEARREKDAMNSKAETKDEGKWECMKVVQENNNGQAPKKNASRNAKGQLICGWKNSFDVPICERCGSARDPKKNFSYATSKS</sequence>
<gene>
    <name evidence="2" type="ORF">HYALB_00003853</name>
</gene>
<evidence type="ECO:0000313" key="2">
    <source>
        <dbReference type="EMBL" id="CAG8981255.1"/>
    </source>
</evidence>
<name>A0A9N9Q652_9HELO</name>
<accession>A0A9N9Q652</accession>
<dbReference type="EMBL" id="CAJVRM010000462">
    <property type="protein sequence ID" value="CAG8981255.1"/>
    <property type="molecule type" value="Genomic_DNA"/>
</dbReference>
<evidence type="ECO:0000256" key="1">
    <source>
        <dbReference type="SAM" id="MobiDB-lite"/>
    </source>
</evidence>
<organism evidence="2 3">
    <name type="scientific">Hymenoscyphus albidus</name>
    <dbReference type="NCBI Taxonomy" id="595503"/>
    <lineage>
        <taxon>Eukaryota</taxon>
        <taxon>Fungi</taxon>
        <taxon>Dikarya</taxon>
        <taxon>Ascomycota</taxon>
        <taxon>Pezizomycotina</taxon>
        <taxon>Leotiomycetes</taxon>
        <taxon>Helotiales</taxon>
        <taxon>Helotiaceae</taxon>
        <taxon>Hymenoscyphus</taxon>
    </lineage>
</organism>
<feature type="region of interest" description="Disordered" evidence="1">
    <location>
        <begin position="148"/>
        <end position="175"/>
    </location>
</feature>
<comment type="caution">
    <text evidence="2">The sequence shown here is derived from an EMBL/GenBank/DDBJ whole genome shotgun (WGS) entry which is preliminary data.</text>
</comment>
<evidence type="ECO:0000313" key="3">
    <source>
        <dbReference type="Proteomes" id="UP000701801"/>
    </source>
</evidence>
<dbReference type="AlphaFoldDB" id="A0A9N9Q652"/>
<feature type="compositionally biased region" description="Basic and acidic residues" evidence="1">
    <location>
        <begin position="159"/>
        <end position="175"/>
    </location>
</feature>
<keyword evidence="3" id="KW-1185">Reference proteome</keyword>